<reference evidence="1 2" key="1">
    <citation type="submission" date="2011-02" db="EMBL/GenBank/DDBJ databases">
        <title>The Genome Sequence of Sphaeroforma arctica JP610.</title>
        <authorList>
            <consortium name="The Broad Institute Genome Sequencing Platform"/>
            <person name="Russ C."/>
            <person name="Cuomo C."/>
            <person name="Young S.K."/>
            <person name="Zeng Q."/>
            <person name="Gargeya S."/>
            <person name="Alvarado L."/>
            <person name="Berlin A."/>
            <person name="Chapman S.B."/>
            <person name="Chen Z."/>
            <person name="Freedman E."/>
            <person name="Gellesch M."/>
            <person name="Goldberg J."/>
            <person name="Griggs A."/>
            <person name="Gujja S."/>
            <person name="Heilman E."/>
            <person name="Heiman D."/>
            <person name="Howarth C."/>
            <person name="Mehta T."/>
            <person name="Neiman D."/>
            <person name="Pearson M."/>
            <person name="Roberts A."/>
            <person name="Saif S."/>
            <person name="Shea T."/>
            <person name="Shenoy N."/>
            <person name="Sisk P."/>
            <person name="Stolte C."/>
            <person name="Sykes S."/>
            <person name="White J."/>
            <person name="Yandava C."/>
            <person name="Burger G."/>
            <person name="Gray M.W."/>
            <person name="Holland P.W.H."/>
            <person name="King N."/>
            <person name="Lang F.B.F."/>
            <person name="Roger A.J."/>
            <person name="Ruiz-Trillo I."/>
            <person name="Haas B."/>
            <person name="Nusbaum C."/>
            <person name="Birren B."/>
        </authorList>
    </citation>
    <scope>NUCLEOTIDE SEQUENCE [LARGE SCALE GENOMIC DNA]</scope>
    <source>
        <strain evidence="1 2">JP610</strain>
    </source>
</reference>
<name>A0A0L0F7W9_9EUKA</name>
<protein>
    <submittedName>
        <fullName evidence="1">Uncharacterized protein</fullName>
    </submittedName>
</protein>
<keyword evidence="2" id="KW-1185">Reference proteome</keyword>
<dbReference type="RefSeq" id="XP_014146120.1">
    <property type="nucleotide sequence ID" value="XM_014290645.1"/>
</dbReference>
<dbReference type="AlphaFoldDB" id="A0A0L0F7W9"/>
<dbReference type="GeneID" id="25915737"/>
<dbReference type="Proteomes" id="UP000054560">
    <property type="component" value="Unassembled WGS sequence"/>
</dbReference>
<sequence>MSNLLSCPGAYSGSDYSDMSDAAGFSGAVSTNEVENNLVNDMEDMNLRDPDSMRRGRINNTIYKEDILTSPLLGKDVERTKEILQKKLLTNTSSNTQ</sequence>
<evidence type="ECO:0000313" key="1">
    <source>
        <dbReference type="EMBL" id="KNC72218.1"/>
    </source>
</evidence>
<organism evidence="1 2">
    <name type="scientific">Sphaeroforma arctica JP610</name>
    <dbReference type="NCBI Taxonomy" id="667725"/>
    <lineage>
        <taxon>Eukaryota</taxon>
        <taxon>Ichthyosporea</taxon>
        <taxon>Ichthyophonida</taxon>
        <taxon>Sphaeroforma</taxon>
    </lineage>
</organism>
<accession>A0A0L0F7W9</accession>
<gene>
    <name evidence="1" type="ORF">SARC_15233</name>
</gene>
<evidence type="ECO:0000313" key="2">
    <source>
        <dbReference type="Proteomes" id="UP000054560"/>
    </source>
</evidence>
<feature type="non-terminal residue" evidence="1">
    <location>
        <position position="97"/>
    </location>
</feature>
<proteinExistence type="predicted"/>
<dbReference type="EMBL" id="KQ247392">
    <property type="protein sequence ID" value="KNC72218.1"/>
    <property type="molecule type" value="Genomic_DNA"/>
</dbReference>